<keyword evidence="1" id="KW-0472">Membrane</keyword>
<dbReference type="GeneID" id="85352931"/>
<organism evidence="2 3">
    <name type="scientific">Armillaria tabescens</name>
    <name type="common">Ringless honey mushroom</name>
    <name type="synonym">Agaricus tabescens</name>
    <dbReference type="NCBI Taxonomy" id="1929756"/>
    <lineage>
        <taxon>Eukaryota</taxon>
        <taxon>Fungi</taxon>
        <taxon>Dikarya</taxon>
        <taxon>Basidiomycota</taxon>
        <taxon>Agaricomycotina</taxon>
        <taxon>Agaricomycetes</taxon>
        <taxon>Agaricomycetidae</taxon>
        <taxon>Agaricales</taxon>
        <taxon>Marasmiineae</taxon>
        <taxon>Physalacriaceae</taxon>
        <taxon>Desarmillaria</taxon>
    </lineage>
</organism>
<gene>
    <name evidence="2" type="ORF">EV420DRAFT_1477018</name>
</gene>
<evidence type="ECO:0000313" key="2">
    <source>
        <dbReference type="EMBL" id="KAK0462265.1"/>
    </source>
</evidence>
<protein>
    <submittedName>
        <fullName evidence="2">Uncharacterized protein</fullName>
    </submittedName>
</protein>
<dbReference type="AlphaFoldDB" id="A0AA39NAW8"/>
<accession>A0AA39NAW8</accession>
<dbReference type="EMBL" id="JAUEPS010000009">
    <property type="protein sequence ID" value="KAK0462265.1"/>
    <property type="molecule type" value="Genomic_DNA"/>
</dbReference>
<name>A0AA39NAW8_ARMTA</name>
<keyword evidence="1" id="KW-0812">Transmembrane</keyword>
<feature type="transmembrane region" description="Helical" evidence="1">
    <location>
        <begin position="31"/>
        <end position="53"/>
    </location>
</feature>
<reference evidence="2" key="1">
    <citation type="submission" date="2023-06" db="EMBL/GenBank/DDBJ databases">
        <authorList>
            <consortium name="Lawrence Berkeley National Laboratory"/>
            <person name="Ahrendt S."/>
            <person name="Sahu N."/>
            <person name="Indic B."/>
            <person name="Wong-Bajracharya J."/>
            <person name="Merenyi Z."/>
            <person name="Ke H.-M."/>
            <person name="Monk M."/>
            <person name="Kocsube S."/>
            <person name="Drula E."/>
            <person name="Lipzen A."/>
            <person name="Balint B."/>
            <person name="Henrissat B."/>
            <person name="Andreopoulos B."/>
            <person name="Martin F.M."/>
            <person name="Harder C.B."/>
            <person name="Rigling D."/>
            <person name="Ford K.L."/>
            <person name="Foster G.D."/>
            <person name="Pangilinan J."/>
            <person name="Papanicolaou A."/>
            <person name="Barry K."/>
            <person name="LaButti K."/>
            <person name="Viragh M."/>
            <person name="Koriabine M."/>
            <person name="Yan M."/>
            <person name="Riley R."/>
            <person name="Champramary S."/>
            <person name="Plett K.L."/>
            <person name="Tsai I.J."/>
            <person name="Slot J."/>
            <person name="Sipos G."/>
            <person name="Plett J."/>
            <person name="Nagy L.G."/>
            <person name="Grigoriev I.V."/>
        </authorList>
    </citation>
    <scope>NUCLEOTIDE SEQUENCE</scope>
    <source>
        <strain evidence="2">CCBAS 213</strain>
    </source>
</reference>
<comment type="caution">
    <text evidence="2">The sequence shown here is derived from an EMBL/GenBank/DDBJ whole genome shotgun (WGS) entry which is preliminary data.</text>
</comment>
<dbReference type="Proteomes" id="UP001175211">
    <property type="component" value="Unassembled WGS sequence"/>
</dbReference>
<proteinExistence type="predicted"/>
<sequence length="120" mass="13412">MAVVRNDGFAAEDNIPIFKFKYTFGGLARTLLVRFTLTFVLEYAATFLCCSVTSSPMLRLGRRTFDFMWCPLRVSIQKSNPAGYTFICAASSEDHMDENSSCQQIGVQSLQSSFEPSRVA</sequence>
<keyword evidence="1" id="KW-1133">Transmembrane helix</keyword>
<evidence type="ECO:0000313" key="3">
    <source>
        <dbReference type="Proteomes" id="UP001175211"/>
    </source>
</evidence>
<dbReference type="RefSeq" id="XP_060333877.1">
    <property type="nucleotide sequence ID" value="XM_060469383.1"/>
</dbReference>
<evidence type="ECO:0000256" key="1">
    <source>
        <dbReference type="SAM" id="Phobius"/>
    </source>
</evidence>
<keyword evidence="3" id="KW-1185">Reference proteome</keyword>